<dbReference type="InterPro" id="IPR043472">
    <property type="entry name" value="Macro_dom-like"/>
</dbReference>
<reference evidence="3" key="1">
    <citation type="journal article" date="2014" name="Int. J. Syst. Evol. Microbiol.">
        <title>Complete genome sequence of Corynebacterium casei LMG S-19264T (=DSM 44701T), isolated from a smear-ripened cheese.</title>
        <authorList>
            <consortium name="US DOE Joint Genome Institute (JGI-PGF)"/>
            <person name="Walter F."/>
            <person name="Albersmeier A."/>
            <person name="Kalinowski J."/>
            <person name="Ruckert C."/>
        </authorList>
    </citation>
    <scope>NUCLEOTIDE SEQUENCE</scope>
    <source>
        <strain evidence="3">JCM 13064</strain>
    </source>
</reference>
<dbReference type="Proteomes" id="UP000645217">
    <property type="component" value="Unassembled WGS sequence"/>
</dbReference>
<dbReference type="PANTHER" id="PTHR12521:SF0">
    <property type="entry name" value="ADP-RIBOSE GLYCOHYDROLASE OARD1"/>
    <property type="match status" value="1"/>
</dbReference>
<dbReference type="RefSeq" id="WP_189162221.1">
    <property type="nucleotide sequence ID" value="NZ_BMNT01000006.1"/>
</dbReference>
<evidence type="ECO:0000259" key="2">
    <source>
        <dbReference type="PROSITE" id="PS51154"/>
    </source>
</evidence>
<gene>
    <name evidence="3" type="ORF">GCM10007964_15400</name>
</gene>
<comment type="catalytic activity">
    <reaction evidence="1">
        <text>an N-(ADP-alpha-D-ribosyl)-thymidine in DNA + H2O = a thymidine in DNA + ADP-D-ribose</text>
        <dbReference type="Rhea" id="RHEA:71655"/>
        <dbReference type="Rhea" id="RHEA-COMP:13556"/>
        <dbReference type="Rhea" id="RHEA-COMP:18051"/>
        <dbReference type="ChEBI" id="CHEBI:15377"/>
        <dbReference type="ChEBI" id="CHEBI:57967"/>
        <dbReference type="ChEBI" id="CHEBI:137386"/>
        <dbReference type="ChEBI" id="CHEBI:191199"/>
    </reaction>
    <physiologicalReaction direction="left-to-right" evidence="1">
        <dbReference type="Rhea" id="RHEA:71656"/>
    </physiologicalReaction>
</comment>
<dbReference type="EMBL" id="BMNT01000006">
    <property type="protein sequence ID" value="GGK73485.1"/>
    <property type="molecule type" value="Genomic_DNA"/>
</dbReference>
<dbReference type="InterPro" id="IPR002589">
    <property type="entry name" value="Macro_dom"/>
</dbReference>
<evidence type="ECO:0000313" key="3">
    <source>
        <dbReference type="EMBL" id="GGK73485.1"/>
    </source>
</evidence>
<dbReference type="PROSITE" id="PS51154">
    <property type="entry name" value="MACRO"/>
    <property type="match status" value="1"/>
</dbReference>
<dbReference type="SUPFAM" id="SSF52949">
    <property type="entry name" value="Macro domain-like"/>
    <property type="match status" value="1"/>
</dbReference>
<dbReference type="Pfam" id="PF01661">
    <property type="entry name" value="Macro"/>
    <property type="match status" value="1"/>
</dbReference>
<keyword evidence="4" id="KW-1185">Reference proteome</keyword>
<proteinExistence type="predicted"/>
<protein>
    <submittedName>
        <fullName evidence="3">Appr-1-p processing protein</fullName>
    </submittedName>
</protein>
<accession>A0A917QX86</accession>
<dbReference type="GO" id="GO:0140291">
    <property type="term" value="P:peptidyl-glutamate ADP-deribosylation"/>
    <property type="evidence" value="ECO:0007669"/>
    <property type="project" value="TreeGrafter"/>
</dbReference>
<organism evidence="3 4">
    <name type="scientific">Sphaerisporangium melleum</name>
    <dbReference type="NCBI Taxonomy" id="321316"/>
    <lineage>
        <taxon>Bacteria</taxon>
        <taxon>Bacillati</taxon>
        <taxon>Actinomycetota</taxon>
        <taxon>Actinomycetes</taxon>
        <taxon>Streptosporangiales</taxon>
        <taxon>Streptosporangiaceae</taxon>
        <taxon>Sphaerisporangium</taxon>
    </lineage>
</organism>
<name>A0A917QX86_9ACTN</name>
<comment type="caution">
    <text evidence="3">The sequence shown here is derived from an EMBL/GenBank/DDBJ whole genome shotgun (WGS) entry which is preliminary data.</text>
</comment>
<evidence type="ECO:0000313" key="4">
    <source>
        <dbReference type="Proteomes" id="UP000645217"/>
    </source>
</evidence>
<dbReference type="InterPro" id="IPR050892">
    <property type="entry name" value="ADP-ribose_metab_enzymes"/>
</dbReference>
<sequence>MLTLRSGNLLDADVEALVNTVNTVGVAGKGIALQFRQAYPENFKAYARACKRGEVVPGKMFVYDDGRMGSGRYVINFPTKRHWRADSRLEDIRSGLADLVRVLRELDIRSVAIPPLGCGNGGLSWNVVFPLIEEAAAKLLDVEVVVYRPEGSPDPEKMIVRTRRPPLTINRAAVLALFGRYLLPDYRLTALEAQKLTYFLQECGQPLRLKFAKGKYGPYAENLNHALQQLEAHFIRGYGDRTQGSRIHLLPGAAEEASQVLAQDEETGARVARVAAIIEGFETPYGLELLSTVHWAVMETGSTDATELSRYIRDWSPRKGALFEPSHVSAALEHLRQLNFLPLPMKG</sequence>
<dbReference type="CDD" id="cd02901">
    <property type="entry name" value="Macro_Poa1p-like"/>
    <property type="match status" value="1"/>
</dbReference>
<dbReference type="Gene3D" id="3.40.220.10">
    <property type="entry name" value="Leucine Aminopeptidase, subunit E, domain 1"/>
    <property type="match status" value="1"/>
</dbReference>
<feature type="domain" description="Macro" evidence="2">
    <location>
        <begin position="1"/>
        <end position="163"/>
    </location>
</feature>
<evidence type="ECO:0000256" key="1">
    <source>
        <dbReference type="ARBA" id="ARBA00035885"/>
    </source>
</evidence>
<reference evidence="3" key="2">
    <citation type="submission" date="2020-09" db="EMBL/GenBank/DDBJ databases">
        <authorList>
            <person name="Sun Q."/>
            <person name="Ohkuma M."/>
        </authorList>
    </citation>
    <scope>NUCLEOTIDE SEQUENCE</scope>
    <source>
        <strain evidence="3">JCM 13064</strain>
    </source>
</reference>
<dbReference type="PANTHER" id="PTHR12521">
    <property type="entry name" value="PROTEIN C6ORF130"/>
    <property type="match status" value="1"/>
</dbReference>
<dbReference type="AlphaFoldDB" id="A0A917QX86"/>
<dbReference type="SMART" id="SM00506">
    <property type="entry name" value="A1pp"/>
    <property type="match status" value="1"/>
</dbReference>